<dbReference type="Proteomes" id="UP000245655">
    <property type="component" value="Unassembled WGS sequence"/>
</dbReference>
<gene>
    <name evidence="3" type="ORF">C8D84_101336</name>
</gene>
<dbReference type="SMART" id="SM00460">
    <property type="entry name" value="TGc"/>
    <property type="match status" value="1"/>
</dbReference>
<keyword evidence="1" id="KW-0472">Membrane</keyword>
<keyword evidence="4" id="KW-1185">Reference proteome</keyword>
<dbReference type="PANTHER" id="PTHR42736:SF1">
    <property type="entry name" value="PROTEIN-GLUTAMINE GAMMA-GLUTAMYLTRANSFERASE"/>
    <property type="match status" value="1"/>
</dbReference>
<evidence type="ECO:0000313" key="3">
    <source>
        <dbReference type="EMBL" id="PWK15385.1"/>
    </source>
</evidence>
<dbReference type="RefSeq" id="WP_228244399.1">
    <property type="nucleotide sequence ID" value="NZ_CAJGZY010000001.1"/>
</dbReference>
<accession>A0A2V2A685</accession>
<name>A0A2V2A685_PSYIM</name>
<feature type="transmembrane region" description="Helical" evidence="1">
    <location>
        <begin position="165"/>
        <end position="183"/>
    </location>
</feature>
<dbReference type="Pfam" id="PF11992">
    <property type="entry name" value="TgpA_N"/>
    <property type="match status" value="1"/>
</dbReference>
<protein>
    <submittedName>
        <fullName evidence="3">Transglutaminase superfamily protein</fullName>
    </submittedName>
</protein>
<feature type="transmembrane region" description="Helical" evidence="1">
    <location>
        <begin position="626"/>
        <end position="645"/>
    </location>
</feature>
<evidence type="ECO:0000259" key="2">
    <source>
        <dbReference type="SMART" id="SM00460"/>
    </source>
</evidence>
<dbReference type="PANTHER" id="PTHR42736">
    <property type="entry name" value="PROTEIN-GLUTAMINE GAMMA-GLUTAMYLTRANSFERASE"/>
    <property type="match status" value="1"/>
</dbReference>
<feature type="transmembrane region" description="Helical" evidence="1">
    <location>
        <begin position="189"/>
        <end position="207"/>
    </location>
</feature>
<proteinExistence type="predicted"/>
<keyword evidence="1" id="KW-0812">Transmembrane</keyword>
<evidence type="ECO:0000313" key="4">
    <source>
        <dbReference type="Proteomes" id="UP000245655"/>
    </source>
</evidence>
<feature type="transmembrane region" description="Helical" evidence="1">
    <location>
        <begin position="140"/>
        <end position="158"/>
    </location>
</feature>
<evidence type="ECO:0000256" key="1">
    <source>
        <dbReference type="SAM" id="Phobius"/>
    </source>
</evidence>
<organism evidence="3 4">
    <name type="scientific">Psychrobacter immobilis</name>
    <dbReference type="NCBI Taxonomy" id="498"/>
    <lineage>
        <taxon>Bacteria</taxon>
        <taxon>Pseudomonadati</taxon>
        <taxon>Pseudomonadota</taxon>
        <taxon>Gammaproteobacteria</taxon>
        <taxon>Moraxellales</taxon>
        <taxon>Moraxellaceae</taxon>
        <taxon>Psychrobacter</taxon>
    </lineage>
</organism>
<dbReference type="Gene3D" id="3.10.620.30">
    <property type="match status" value="1"/>
</dbReference>
<feature type="domain" description="Transglutaminase-like" evidence="2">
    <location>
        <begin position="473"/>
        <end position="544"/>
    </location>
</feature>
<dbReference type="SUPFAM" id="SSF54001">
    <property type="entry name" value="Cysteine proteinases"/>
    <property type="match status" value="1"/>
</dbReference>
<dbReference type="InterPro" id="IPR052901">
    <property type="entry name" value="Bact_TGase-like"/>
</dbReference>
<dbReference type="AlphaFoldDB" id="A0A2V2A685"/>
<dbReference type="InterPro" id="IPR021878">
    <property type="entry name" value="TgpA_N"/>
</dbReference>
<dbReference type="Pfam" id="PF01841">
    <property type="entry name" value="Transglut_core"/>
    <property type="match status" value="1"/>
</dbReference>
<dbReference type="InterPro" id="IPR002931">
    <property type="entry name" value="Transglutaminase-like"/>
</dbReference>
<sequence>MNNRSNSNRSNSKKLPTNDAENTFIGFPETSPTSFEQLALGQNVTDRALQDSAAKWTRKLFALPAYYWVLIAQITVILPHAAHLPFWLIGFAVVSIAAQLPSIKAKFKKIAHLERVYQGMQMLGFLLGLAGLWLTYNTAFGLDMGVAFLVLCLISKLWEMYKRRDAYVVLNLSLFVLAALFLMDQGLVTTLEVIVGAVIILLAFIALNDDGNTRGDGRLRTLGVLGIGALPLLVVLFLFFPRLPPLWSVQLSGQQATTGVSDSMSPGDFANLGQSTELAFRVEFADNRPPQQQLYWRGLVFSDFDGITWRPSPQQRKWRPAPQMPSWIENAFATVPDEVKVAPTSYEIILEPTQQNWLFGLDYPFAQRQDVSITSNFTLLKDQPVTQQLRYEVLQFAPMRIDPVLSDELRRLNLTLPADGNPQARALAQQLFAQSDSDPVRYMAAIERWINQTDFRYTLSPPRLNNNRIDEFLFETKAGFCEHYSSSFTFMLRAAGIPARVVAGYQGGELSRGGNVWEVRQKDAHAWTEVWLEGQGWVRVDPTAFVAPERVEQGMDALTQAQGAAMFGDGASAQISYQQYQMLQTLRRLSDQASYYWQKDVVGYDQDKQADSLLKWFNIRSVMQQIIWLAASAITVMVILVFVIWQRRRKRWHPADQPLAQLSKRIGKADKSLARDESEGQLAWLERLARAVDDRTNDIGSYVNSDVNVSRSADSSKASKLTDSGHSDIVQAKIMQMRQDYRQLRYGRLSTLGTNHSEYQAVLKQLKKDASELF</sequence>
<feature type="transmembrane region" description="Helical" evidence="1">
    <location>
        <begin position="219"/>
        <end position="240"/>
    </location>
</feature>
<reference evidence="3 4" key="1">
    <citation type="submission" date="2018-05" db="EMBL/GenBank/DDBJ databases">
        <title>Genomic Encyclopedia of Type Strains, Phase IV (KMG-IV): sequencing the most valuable type-strain genomes for metagenomic binning, comparative biology and taxonomic classification.</title>
        <authorList>
            <person name="Goeker M."/>
        </authorList>
    </citation>
    <scope>NUCLEOTIDE SEQUENCE [LARGE SCALE GENOMIC DNA]</scope>
    <source>
        <strain evidence="3 4">DSM 7229</strain>
    </source>
</reference>
<dbReference type="InterPro" id="IPR038765">
    <property type="entry name" value="Papain-like_cys_pep_sf"/>
</dbReference>
<comment type="caution">
    <text evidence="3">The sequence shown here is derived from an EMBL/GenBank/DDBJ whole genome shotgun (WGS) entry which is preliminary data.</text>
</comment>
<dbReference type="EMBL" id="QGGM01000001">
    <property type="protein sequence ID" value="PWK15385.1"/>
    <property type="molecule type" value="Genomic_DNA"/>
</dbReference>
<keyword evidence="1" id="KW-1133">Transmembrane helix</keyword>
<dbReference type="GeneID" id="60254106"/>
<feature type="transmembrane region" description="Helical" evidence="1">
    <location>
        <begin position="60"/>
        <end position="78"/>
    </location>
</feature>